<sequence length="426" mass="48990">MERLGHFESSHEQINQLHRNVVWGLRGNFVSIPTDCPQRDERLGWTGDLAIFARTAGSLYDTTDMLGSWLEDVAAEQLCDNDGVPSLVTPNCLRDEHPPIPTAIWGDVIILAPSDLHRDSGDVVVLERQYASMSTWIDRGIARGEDGLWKEDAFKFGDWLTPEAHPDTPGECRTDPQFVANAYLLHVTRKMQEICRLLGKTEESDRDAREYHRLRAAFADEYISPNGRPVSDSQTALALALQFDLFGPSQREVAIKRLDHLVRKNGVQGRYRIRGNACHTRRPGRQRSSLALAYRMLQGAQCPSWLYCVLQGATTVWEERWDSLMPDGSINPGEMTSFNHYALRIRRQLYARHHRRDTCRWSWMETRRHPAPSGWKLDERQGVSYESLRKGGLRVADQRRRTRRPHLRSTQLDSESLVARRRRDGR</sequence>
<dbReference type="Proteomes" id="UP000812966">
    <property type="component" value="Unassembled WGS sequence"/>
</dbReference>
<dbReference type="InterPro" id="IPR008928">
    <property type="entry name" value="6-hairpin_glycosidase_sf"/>
</dbReference>
<dbReference type="PANTHER" id="PTHR33307">
    <property type="entry name" value="ALPHA-RHAMNOSIDASE (EUROFUNG)"/>
    <property type="match status" value="1"/>
</dbReference>
<proteinExistence type="predicted"/>
<dbReference type="SUPFAM" id="SSF48208">
    <property type="entry name" value="Six-hairpin glycosidases"/>
    <property type="match status" value="1"/>
</dbReference>
<dbReference type="Pfam" id="PF17389">
    <property type="entry name" value="Bac_rhamnosid6H"/>
    <property type="match status" value="1"/>
</dbReference>
<gene>
    <name evidence="5" type="ORF">FFLO_05896</name>
</gene>
<comment type="caution">
    <text evidence="5">The sequence shown here is derived from an EMBL/GenBank/DDBJ whole genome shotgun (WGS) entry which is preliminary data.</text>
</comment>
<dbReference type="AlphaFoldDB" id="A0A8K0JG13"/>
<dbReference type="InterPro" id="IPR016007">
    <property type="entry name" value="Alpha_rhamnosid"/>
</dbReference>
<dbReference type="InterPro" id="IPR012341">
    <property type="entry name" value="6hp_glycosidase-like_sf"/>
</dbReference>
<evidence type="ECO:0000256" key="2">
    <source>
        <dbReference type="ARBA" id="ARBA00012652"/>
    </source>
</evidence>
<accession>A0A8K0JG13</accession>
<protein>
    <recommendedName>
        <fullName evidence="2">alpha-L-rhamnosidase</fullName>
        <ecNumber evidence="2">3.2.1.40</ecNumber>
    </recommendedName>
</protein>
<dbReference type="EMBL" id="JABELV010000164">
    <property type="protein sequence ID" value="KAG7528863.1"/>
    <property type="molecule type" value="Genomic_DNA"/>
</dbReference>
<dbReference type="Gene3D" id="1.50.10.10">
    <property type="match status" value="1"/>
</dbReference>
<dbReference type="GO" id="GO:0030596">
    <property type="term" value="F:alpha-L-rhamnosidase activity"/>
    <property type="evidence" value="ECO:0007669"/>
    <property type="project" value="UniProtKB-EC"/>
</dbReference>
<dbReference type="InterPro" id="IPR035396">
    <property type="entry name" value="Bac_rhamnosid6H"/>
</dbReference>
<evidence type="ECO:0000313" key="5">
    <source>
        <dbReference type="EMBL" id="KAG7528863.1"/>
    </source>
</evidence>
<dbReference type="PANTHER" id="PTHR33307:SF6">
    <property type="entry name" value="ALPHA-RHAMNOSIDASE (EUROFUNG)-RELATED"/>
    <property type="match status" value="1"/>
</dbReference>
<comment type="catalytic activity">
    <reaction evidence="1">
        <text>Hydrolysis of terminal non-reducing alpha-L-rhamnose residues in alpha-L-rhamnosides.</text>
        <dbReference type="EC" id="3.2.1.40"/>
    </reaction>
</comment>
<evidence type="ECO:0000313" key="6">
    <source>
        <dbReference type="Proteomes" id="UP000812966"/>
    </source>
</evidence>
<evidence type="ECO:0000259" key="4">
    <source>
        <dbReference type="Pfam" id="PF17389"/>
    </source>
</evidence>
<evidence type="ECO:0000256" key="1">
    <source>
        <dbReference type="ARBA" id="ARBA00001445"/>
    </source>
</evidence>
<keyword evidence="6" id="KW-1185">Reference proteome</keyword>
<feature type="region of interest" description="Disordered" evidence="3">
    <location>
        <begin position="394"/>
        <end position="426"/>
    </location>
</feature>
<feature type="domain" description="Alpha-L-rhamnosidase six-hairpin glycosidase" evidence="4">
    <location>
        <begin position="3"/>
        <end position="343"/>
    </location>
</feature>
<dbReference type="GO" id="GO:0005975">
    <property type="term" value="P:carbohydrate metabolic process"/>
    <property type="evidence" value="ECO:0007669"/>
    <property type="project" value="InterPro"/>
</dbReference>
<name>A0A8K0JG13_9TREE</name>
<organism evidence="5 6">
    <name type="scientific">Filobasidium floriforme</name>
    <dbReference type="NCBI Taxonomy" id="5210"/>
    <lineage>
        <taxon>Eukaryota</taxon>
        <taxon>Fungi</taxon>
        <taxon>Dikarya</taxon>
        <taxon>Basidiomycota</taxon>
        <taxon>Agaricomycotina</taxon>
        <taxon>Tremellomycetes</taxon>
        <taxon>Filobasidiales</taxon>
        <taxon>Filobasidiaceae</taxon>
        <taxon>Filobasidium</taxon>
    </lineage>
</organism>
<evidence type="ECO:0000256" key="3">
    <source>
        <dbReference type="SAM" id="MobiDB-lite"/>
    </source>
</evidence>
<dbReference type="EC" id="3.2.1.40" evidence="2"/>
<reference evidence="5" key="1">
    <citation type="submission" date="2020-04" db="EMBL/GenBank/DDBJ databases">
        <title>Analysis of mating type loci in Filobasidium floriforme.</title>
        <authorList>
            <person name="Nowrousian M."/>
        </authorList>
    </citation>
    <scope>NUCLEOTIDE SEQUENCE</scope>
    <source>
        <strain evidence="5">CBS 6242</strain>
    </source>
</reference>